<evidence type="ECO:0000313" key="2">
    <source>
        <dbReference type="Proteomes" id="UP000249057"/>
    </source>
</evidence>
<evidence type="ECO:0000313" key="1">
    <source>
        <dbReference type="EMBL" id="RAH48979.1"/>
    </source>
</evidence>
<organism evidence="1 2">
    <name type="scientific">Aspergillus brunneoviolaceus CBS 621.78</name>
    <dbReference type="NCBI Taxonomy" id="1450534"/>
    <lineage>
        <taxon>Eukaryota</taxon>
        <taxon>Fungi</taxon>
        <taxon>Dikarya</taxon>
        <taxon>Ascomycota</taxon>
        <taxon>Pezizomycotina</taxon>
        <taxon>Eurotiomycetes</taxon>
        <taxon>Eurotiomycetidae</taxon>
        <taxon>Eurotiales</taxon>
        <taxon>Aspergillaceae</taxon>
        <taxon>Aspergillus</taxon>
        <taxon>Aspergillus subgen. Circumdati</taxon>
    </lineage>
</organism>
<sequence>MSSRQQIDSVIDDDDEFCPLCIEEFDLSDKNFKPCPCGYQICQFCYNNIKTHSEEGRCPNCRRVYDESTIQYKVPDADEFKADLALKHRKAAAAKKKEAEKREIEASSRKNLAGVRVVQKNLVYVIGLNPTIRDESQLLQTLRGRDYFGQYGDIEKIVVSKAKPGGNPNQGIGVYVTYARKQDAATCIAAVDGSANGDRVLRAQYGTTKYCSSFLRNEQCHNRNCTFLHETGEDSDSYSRQDLSSMNTLSSQRPNGAPTAPAYAIPPHVTRTSAQPLSQPMRRQPSRDDAAGSRVPDGPALPSSASWANKDAVLSRARRASLTGSQASQSPRPATATVAPVLEEPKPVEKSPPSTQQEPVQQSPSPPERRSSTPRSLEPLQTPPQPETPLLDNLVKAVNSPDFKFIFSAAGLPAEEIALIENHPSFIDPYGGVKRRAMREKAEQERARREQELLQSAVAEEESRESGSLQLGGEPDDVVPPRGRSGRESHGAIQPPSQQGTTENSAVGSPVSATSHQFQQLNQQLNLAGRSLTPQQQHQLLILKSANDRAAMDQLQGGLSSAALDQAAQVRQGLLQSQMAQLNSLQAQNRQNSRFSFANEVNSKNLPNARMLSQQASLMQTVGTPNPLAAPSPQHGLSGGYFPSGVQGPPPGLKTAGTPPISGGGMFAQGHGFTTNTSLGLGASIGKQEANPDLMRELLRGRNGAGASGLQGQEAAKLDEEFPPLGAPPKDKRPVDSFGYLIRSQFASDSQSSARAGTPTLPPGLPLPHAHPASALFQSPLNPSSPTTSVSVPPGLNPPFSRLGTPSQAFRGDISRQPSPEVKDAPDDVPASSRVKNVSEISLGSPVPKSTSKARSQAKDDLAVATEKKPIGASKPTSAFEKVVSTPVKSKPIKLDLSLGTPQDAPKADQSVPSTHGPAPISAIGSRPNTPLTGVSRVSDSSAPRQPRVLRVVDTPKTETPPPPSAPQSVSSLPAANKARSRRPSTSSMSRPDTPGDFGSEADLYTSASVSRANSPPASSRIGSAPVRAITKSQAKKERRQKAKEAEAKKQETSTIAEEPVQAPIIGRKRKTKKTPVTTPDTSAAAPETAGEAGKPVTPASAEGNGKVEQRAEAVKKAKSKEKASKEVSPAPVEVKATPEPSTPAEAWRSKNTVEQLIKDAESSSGSIKDLFAERTSSLQVLLAQLHKSGHLDLNHHPLFNPTNLNQRFDMKCTSDDYEILKQPIELAEEHRKALLRGEPIRIHSDPGLLKDRCLITPRGCVLRHLSQEEEDRYLALEKSIAWAVESFQEYSSAPITEPDVTNRVGGLDALFATPENFNICWADENSVTLSAVSASASLSGAPEVINSSSIPAPPNVLSAMEADSTRSHNWAIANTAELVNATATSVRSFAAATAKHMLGAAGVVMGSIPDLDDVVGMTTEELRSFAVKSQKDLESSRKELDTIDKKLNALVKRNRKLAQQALATAVEG</sequence>
<reference evidence="1" key="1">
    <citation type="submission" date="2018-02" db="EMBL/GenBank/DDBJ databases">
        <title>The genomes of Aspergillus section Nigri reveals drivers in fungal speciation.</title>
        <authorList>
            <consortium name="DOE Joint Genome Institute"/>
            <person name="Vesth T.C."/>
            <person name="Nybo J."/>
            <person name="Theobald S."/>
            <person name="Brandl J."/>
            <person name="Frisvad J.C."/>
            <person name="Nielsen K.F."/>
            <person name="Lyhne E.K."/>
            <person name="Kogle M.E."/>
            <person name="Kuo A."/>
            <person name="Riley R."/>
            <person name="Clum A."/>
            <person name="Nolan M."/>
            <person name="Lipzen A."/>
            <person name="Salamov A."/>
            <person name="Henrissat B."/>
            <person name="Wiebenga A."/>
            <person name="De vries R.P."/>
            <person name="Grigoriev I.V."/>
            <person name="Mortensen U.H."/>
            <person name="Andersen M.R."/>
            <person name="Baker S.E."/>
        </authorList>
    </citation>
    <scope>NUCLEOTIDE SEQUENCE</scope>
    <source>
        <strain evidence="1">CBS 621.78</strain>
    </source>
</reference>
<accession>A0ACD1GIP4</accession>
<protein>
    <submittedName>
        <fullName evidence="1">Uncharacterized protein</fullName>
    </submittedName>
</protein>
<gene>
    <name evidence="1" type="ORF">BO95DRAFT_511766</name>
</gene>
<name>A0ACD1GIP4_9EURO</name>
<dbReference type="EMBL" id="KZ825320">
    <property type="protein sequence ID" value="RAH48979.1"/>
    <property type="molecule type" value="Genomic_DNA"/>
</dbReference>
<proteinExistence type="predicted"/>
<keyword evidence="2" id="KW-1185">Reference proteome</keyword>
<dbReference type="Proteomes" id="UP000249057">
    <property type="component" value="Unassembled WGS sequence"/>
</dbReference>